<dbReference type="VEuPathDB" id="FungiDB:RhiirFUN_019638"/>
<evidence type="ECO:0000313" key="1">
    <source>
        <dbReference type="EMBL" id="PKB99089.1"/>
    </source>
</evidence>
<dbReference type="VEuPathDB" id="FungiDB:RhiirA1_472044"/>
<dbReference type="VEuPathDB" id="FungiDB:FUN_021366"/>
<evidence type="ECO:0000313" key="2">
    <source>
        <dbReference type="Proteomes" id="UP000232722"/>
    </source>
</evidence>
<dbReference type="EMBL" id="LLXJ01002339">
    <property type="protein sequence ID" value="PKB99089.1"/>
    <property type="molecule type" value="Genomic_DNA"/>
</dbReference>
<reference evidence="1 2" key="1">
    <citation type="submission" date="2016-04" db="EMBL/GenBank/DDBJ databases">
        <title>Genome analyses suggest a sexual origin of heterokaryosis in a supposedly ancient asexual fungus.</title>
        <authorList>
            <person name="Ropars J."/>
            <person name="Sedzielewska K."/>
            <person name="Noel J."/>
            <person name="Charron P."/>
            <person name="Farinelli L."/>
            <person name="Marton T."/>
            <person name="Kruger M."/>
            <person name="Pelin A."/>
            <person name="Brachmann A."/>
            <person name="Corradi N."/>
        </authorList>
    </citation>
    <scope>NUCLEOTIDE SEQUENCE [LARGE SCALE GENOMIC DNA]</scope>
    <source>
        <strain evidence="1 2">A5</strain>
    </source>
</reference>
<reference evidence="1 2" key="2">
    <citation type="submission" date="2017-09" db="EMBL/GenBank/DDBJ databases">
        <title>Extensive intraspecific genome diversity in a model arbuscular mycorrhizal fungus.</title>
        <authorList>
            <person name="Chen E.C."/>
            <person name="Morin E."/>
            <person name="Beaudet D."/>
            <person name="Noel J."/>
            <person name="Ndikumana S."/>
            <person name="Charron P."/>
            <person name="St-Onge C."/>
            <person name="Giorgi J."/>
            <person name="Grigoriev I.V."/>
            <person name="Roux C."/>
            <person name="Martin F.M."/>
            <person name="Corradi N."/>
        </authorList>
    </citation>
    <scope>NUCLEOTIDE SEQUENCE [LARGE SCALE GENOMIC DNA]</scope>
    <source>
        <strain evidence="1 2">A5</strain>
    </source>
</reference>
<gene>
    <name evidence="1" type="ORF">RhiirA5_430300</name>
</gene>
<dbReference type="AlphaFoldDB" id="A0A2N0NWY9"/>
<accession>A0A2N0NWY9</accession>
<dbReference type="VEuPathDB" id="FungiDB:RhiirA1_492744"/>
<organism evidence="1 2">
    <name type="scientific">Rhizophagus irregularis</name>
    <dbReference type="NCBI Taxonomy" id="588596"/>
    <lineage>
        <taxon>Eukaryota</taxon>
        <taxon>Fungi</taxon>
        <taxon>Fungi incertae sedis</taxon>
        <taxon>Mucoromycota</taxon>
        <taxon>Glomeromycotina</taxon>
        <taxon>Glomeromycetes</taxon>
        <taxon>Glomerales</taxon>
        <taxon>Glomeraceae</taxon>
        <taxon>Rhizophagus</taxon>
    </lineage>
</organism>
<comment type="caution">
    <text evidence="1">The sequence shown here is derived from an EMBL/GenBank/DDBJ whole genome shotgun (WGS) entry which is preliminary data.</text>
</comment>
<proteinExistence type="predicted"/>
<sequence length="560" mass="67101">MAKFNGLNPVVVQALNNLQYRYSGETPEMWCSRVRYPFKKLLEYNPKYFSKNGFIQMIERVYIDGEFKAERRSLYIYCTVCDSLVFIHENTIECANDHLKKCIAKTAKKRLVYSNPVHKKGGRKASELSKDEIIKICCKFTDFPRWGYKIYNTDDYEFWKKTAYHIFNSAKVIQQAWRAFKLRPETWAKRVWNIMRNDGTPDRKKYLGIFSLVERRINPQTQEEYDFHSNEYVNGLKKAFNENIAQKYIKKYLAERATGYKEYDYYHPSYWAEMKKFQLYNRLNTVAYIVTFIKLHQQGYRIVTYGDWSLMLKCLANSEYHRISKVNNNIVVNFVKSSEYARYMCKKAGKQYLCDSLEIDYFKSEYSTIIEGKSSIIDFSDFNNNCDISGRLMKRSWEFLIPKYYNYGFKNFYATVIQRAYRNYKKRPESSAKQVWKAVRNDGTPDRKKFLGILGYYQKVKNPETQEEYVIACEEFYAYFRKYYSKYIGIINPIKLTPPYEEYVYCSSSRWIEAKKHQLERRLNRATYGPTPDFSGRFLLELLSTINYYHIRQMPVWRAT</sequence>
<name>A0A2N0NWY9_9GLOM</name>
<protein>
    <submittedName>
        <fullName evidence="1">Uncharacterized protein</fullName>
    </submittedName>
</protein>
<dbReference type="Proteomes" id="UP000232722">
    <property type="component" value="Unassembled WGS sequence"/>
</dbReference>